<reference evidence="1" key="1">
    <citation type="journal article" date="2014" name="Nat. Commun.">
        <title>The rainbow trout genome provides novel insights into evolution after whole-genome duplication in vertebrates.</title>
        <authorList>
            <person name="Berthelot C."/>
            <person name="Brunet F."/>
            <person name="Chalopin D."/>
            <person name="Juanchich A."/>
            <person name="Bernard M."/>
            <person name="Noel B."/>
            <person name="Bento P."/>
            <person name="Da Silva C."/>
            <person name="Labadie K."/>
            <person name="Alberti A."/>
            <person name="Aury J.M."/>
            <person name="Louis A."/>
            <person name="Dehais P."/>
            <person name="Bardou P."/>
            <person name="Montfort J."/>
            <person name="Klopp C."/>
            <person name="Cabau C."/>
            <person name="Gaspin C."/>
            <person name="Thorgaard G.H."/>
            <person name="Boussaha M."/>
            <person name="Quillet E."/>
            <person name="Guyomard R."/>
            <person name="Galiana D."/>
            <person name="Bobe J."/>
            <person name="Volff J.N."/>
            <person name="Genet C."/>
            <person name="Wincker P."/>
            <person name="Jaillon O."/>
            <person name="Roest Crollius H."/>
            <person name="Guiguen Y."/>
        </authorList>
    </citation>
    <scope>NUCLEOTIDE SEQUENCE [LARGE SCALE GENOMIC DNA]</scope>
</reference>
<dbReference type="InterPro" id="IPR037120">
    <property type="entry name" value="Haem_peroxidase_sf_animal"/>
</dbReference>
<dbReference type="STRING" id="8022.A0A060Z3T3"/>
<protein>
    <submittedName>
        <fullName evidence="1">Uncharacterized protein</fullName>
    </submittedName>
</protein>
<gene>
    <name evidence="1" type="ORF">GSONMT00061104001</name>
</gene>
<reference evidence="1" key="2">
    <citation type="submission" date="2014-03" db="EMBL/GenBank/DDBJ databases">
        <authorList>
            <person name="Genoscope - CEA"/>
        </authorList>
    </citation>
    <scope>NUCLEOTIDE SEQUENCE</scope>
</reference>
<evidence type="ECO:0000313" key="2">
    <source>
        <dbReference type="Proteomes" id="UP000193380"/>
    </source>
</evidence>
<dbReference type="PANTHER" id="PTHR11475">
    <property type="entry name" value="OXIDASE/PEROXIDASE"/>
    <property type="match status" value="1"/>
</dbReference>
<dbReference type="Pfam" id="PF03098">
    <property type="entry name" value="An_peroxidase"/>
    <property type="match status" value="1"/>
</dbReference>
<organism evidence="1 2">
    <name type="scientific">Oncorhynchus mykiss</name>
    <name type="common">Rainbow trout</name>
    <name type="synonym">Salmo gairdneri</name>
    <dbReference type="NCBI Taxonomy" id="8022"/>
    <lineage>
        <taxon>Eukaryota</taxon>
        <taxon>Metazoa</taxon>
        <taxon>Chordata</taxon>
        <taxon>Craniata</taxon>
        <taxon>Vertebrata</taxon>
        <taxon>Euteleostomi</taxon>
        <taxon>Actinopterygii</taxon>
        <taxon>Neopterygii</taxon>
        <taxon>Teleostei</taxon>
        <taxon>Protacanthopterygii</taxon>
        <taxon>Salmoniformes</taxon>
        <taxon>Salmonidae</taxon>
        <taxon>Salmoninae</taxon>
        <taxon>Oncorhynchus</taxon>
    </lineage>
</organism>
<dbReference type="EMBL" id="FR925461">
    <property type="protein sequence ID" value="CDQ96384.1"/>
    <property type="molecule type" value="Genomic_DNA"/>
</dbReference>
<dbReference type="InterPro" id="IPR019791">
    <property type="entry name" value="Haem_peroxidase_animal"/>
</dbReference>
<dbReference type="InterPro" id="IPR010255">
    <property type="entry name" value="Haem_peroxidase_sf"/>
</dbReference>
<dbReference type="GO" id="GO:0005615">
    <property type="term" value="C:extracellular space"/>
    <property type="evidence" value="ECO:0007669"/>
    <property type="project" value="TreeGrafter"/>
</dbReference>
<dbReference type="AlphaFoldDB" id="A0A060Z3T3"/>
<dbReference type="SUPFAM" id="SSF48113">
    <property type="entry name" value="Heme-dependent peroxidases"/>
    <property type="match status" value="1"/>
</dbReference>
<dbReference type="GO" id="GO:0006979">
    <property type="term" value="P:response to oxidative stress"/>
    <property type="evidence" value="ECO:0007669"/>
    <property type="project" value="InterPro"/>
</dbReference>
<dbReference type="PANTHER" id="PTHR11475:SF63">
    <property type="entry name" value="EOSINOPHIL PEROXIDASE"/>
    <property type="match status" value="1"/>
</dbReference>
<dbReference type="Gene3D" id="1.10.640.10">
    <property type="entry name" value="Haem peroxidase domain superfamily, animal type"/>
    <property type="match status" value="1"/>
</dbReference>
<proteinExistence type="predicted"/>
<dbReference type="PaxDb" id="8022-A0A060Z3T3"/>
<dbReference type="GO" id="GO:0004601">
    <property type="term" value="F:peroxidase activity"/>
    <property type="evidence" value="ECO:0007669"/>
    <property type="project" value="InterPro"/>
</dbReference>
<evidence type="ECO:0000313" key="1">
    <source>
        <dbReference type="EMBL" id="CDQ96384.1"/>
    </source>
</evidence>
<dbReference type="GO" id="GO:0020037">
    <property type="term" value="F:heme binding"/>
    <property type="evidence" value="ECO:0007669"/>
    <property type="project" value="InterPro"/>
</dbReference>
<name>A0A060Z3T3_ONCMY</name>
<sequence length="140" mass="16227">MQVLLHATGCSSEMQRPLCKTGCLSERYRSFTGECNNRSVFYTYCIRWHVTNTIRFDLWLLCVSSTLSTLSRQHPKWGAANTPYSRWLPPEYEDIRGVPRGWDPEHTYYNYTLPPVRVLSYLPHPAPCKSPILSTTPCPR</sequence>
<dbReference type="Proteomes" id="UP000193380">
    <property type="component" value="Unassembled WGS sequence"/>
</dbReference>
<accession>A0A060Z3T3</accession>